<organism evidence="3 4">
    <name type="scientific">Triangularia setosa</name>
    <dbReference type="NCBI Taxonomy" id="2587417"/>
    <lineage>
        <taxon>Eukaryota</taxon>
        <taxon>Fungi</taxon>
        <taxon>Dikarya</taxon>
        <taxon>Ascomycota</taxon>
        <taxon>Pezizomycotina</taxon>
        <taxon>Sordariomycetes</taxon>
        <taxon>Sordariomycetidae</taxon>
        <taxon>Sordariales</taxon>
        <taxon>Podosporaceae</taxon>
        <taxon>Triangularia</taxon>
    </lineage>
</organism>
<evidence type="ECO:0000313" key="3">
    <source>
        <dbReference type="EMBL" id="KAK4178050.1"/>
    </source>
</evidence>
<comment type="caution">
    <text evidence="3">The sequence shown here is derived from an EMBL/GenBank/DDBJ whole genome shotgun (WGS) entry which is preliminary data.</text>
</comment>
<name>A0AAN6WA31_9PEZI</name>
<dbReference type="EMBL" id="MU866148">
    <property type="protein sequence ID" value="KAK4178050.1"/>
    <property type="molecule type" value="Genomic_DNA"/>
</dbReference>
<feature type="domain" description="Heterokaryon incompatibility" evidence="2">
    <location>
        <begin position="367"/>
        <end position="519"/>
    </location>
</feature>
<dbReference type="AlphaFoldDB" id="A0AAN6WA31"/>
<dbReference type="Pfam" id="PF06985">
    <property type="entry name" value="HET"/>
    <property type="match status" value="1"/>
</dbReference>
<reference evidence="3" key="1">
    <citation type="journal article" date="2023" name="Mol. Phylogenet. Evol.">
        <title>Genome-scale phylogeny and comparative genomics of the fungal order Sordariales.</title>
        <authorList>
            <person name="Hensen N."/>
            <person name="Bonometti L."/>
            <person name="Westerberg I."/>
            <person name="Brannstrom I.O."/>
            <person name="Guillou S."/>
            <person name="Cros-Aarteil S."/>
            <person name="Calhoun S."/>
            <person name="Haridas S."/>
            <person name="Kuo A."/>
            <person name="Mondo S."/>
            <person name="Pangilinan J."/>
            <person name="Riley R."/>
            <person name="LaButti K."/>
            <person name="Andreopoulos B."/>
            <person name="Lipzen A."/>
            <person name="Chen C."/>
            <person name="Yan M."/>
            <person name="Daum C."/>
            <person name="Ng V."/>
            <person name="Clum A."/>
            <person name="Steindorff A."/>
            <person name="Ohm R.A."/>
            <person name="Martin F."/>
            <person name="Silar P."/>
            <person name="Natvig D.O."/>
            <person name="Lalanne C."/>
            <person name="Gautier V."/>
            <person name="Ament-Velasquez S.L."/>
            <person name="Kruys A."/>
            <person name="Hutchinson M.I."/>
            <person name="Powell A.J."/>
            <person name="Barry K."/>
            <person name="Miller A.N."/>
            <person name="Grigoriev I.V."/>
            <person name="Debuchy R."/>
            <person name="Gladieux P."/>
            <person name="Hiltunen Thoren M."/>
            <person name="Johannesson H."/>
        </authorList>
    </citation>
    <scope>NUCLEOTIDE SEQUENCE</scope>
    <source>
        <strain evidence="3">CBS 892.96</strain>
    </source>
</reference>
<evidence type="ECO:0000259" key="2">
    <source>
        <dbReference type="Pfam" id="PF06985"/>
    </source>
</evidence>
<protein>
    <submittedName>
        <fullName evidence="3">Heterokaryon incompatibility protein-domain-containing protein</fullName>
    </submittedName>
</protein>
<sequence>MDQHRDRRRLKFESSKATSRALQERTGDQETPEQGSPRTQELENGKPAEPSADGRVESEQFKRLGLGPSHAAQVEERRLEREELEKQRDALEQDNQYRENPMSDENRELIDVWMQTEDEARVEEEDNVMTRDNYEAKFEEDSRLHHEYNHHYFDEQWLLFSEENAHDKKDEDWFIHSPAVLETSDPQYLCDMCRHIDFTVLFSYRGLKPQGNKDSTTACIELWGLSRVLNEKSTCSFCNFVREAIEQQCTATELGKARETKAGKIWIDILDEGPDCALRLEIGFSHLATRVVIQRLASDDEPLPLQALPVRQDAADTKRLCRWIRTCEDTHPKVLGSIHTFPAEMKTLRVIDVEEGCLVTVPTPCRYACLSYVWGENASSHVHLTSETKAILENPGIFNKGSVSISQVYLDAIKVTRDIGLRYLWVDAFCIVQDDDAEKATIISQMGALYGNAVITITASASFSPLEGLPGVGKTSRTRSQVVKQLNGMSVAVAFHDSRQPYHEIEDAIWNSRAWTFQERHLSQRAVYFTTSQLHFTCAHGTACEDTVPLSTCDLKPTVPIDQPRFDNLIHDLMFYIWTDPTQTEFPNKRFKLGGLGAESQTMISLTDEPTPTYRATPVAAYRSGTLPMEGETLWKTYREAVNMYTKRKMTWQSDAVSAFQGVTDLISQGVNTTFWYGIPEFAFDQALLWYPREPLIRRTFTGAAPSWSWAGWEGHTTYRGRGWHNGIAVAPFNAVRWLTNDDNLDTIKKYLAACGESPARVADFAQKAKDRPGFLQYWTHAFLYHLGGYNDGWKDERDTSRNEHYFSHSAYPGLRFTYPTNLPSQPLLPRHTPDGTLHFTAHTVPAHFTDMSTTTPKPMPIEDEFLQIGLNDAAKSSPGSRRPWEYIIYHQGYRAGFLSLNIPCPAVVSASTSYTLVAMSIDTIPQIAPPVCGWDFYWKMTPRELQASIFLDQEWGKSRRKWTVYVDAPPSSSTVKEDGDPHWDGRRYGNPAVIDVYNVLLLETKVGENGERWQERTGVGKMFAGAFCMTKPDVERIALR</sequence>
<dbReference type="Proteomes" id="UP001302321">
    <property type="component" value="Unassembled WGS sequence"/>
</dbReference>
<accession>A0AAN6WA31</accession>
<evidence type="ECO:0000313" key="4">
    <source>
        <dbReference type="Proteomes" id="UP001302321"/>
    </source>
</evidence>
<feature type="compositionally biased region" description="Basic and acidic residues" evidence="1">
    <location>
        <begin position="73"/>
        <end position="97"/>
    </location>
</feature>
<dbReference type="InterPro" id="IPR010730">
    <property type="entry name" value="HET"/>
</dbReference>
<keyword evidence="4" id="KW-1185">Reference proteome</keyword>
<evidence type="ECO:0000256" key="1">
    <source>
        <dbReference type="SAM" id="MobiDB-lite"/>
    </source>
</evidence>
<dbReference type="PANTHER" id="PTHR33112:SF12">
    <property type="entry name" value="HETEROKARYON INCOMPATIBILITY DOMAIN-CONTAINING PROTEIN"/>
    <property type="match status" value="1"/>
</dbReference>
<feature type="compositionally biased region" description="Basic residues" evidence="1">
    <location>
        <begin position="1"/>
        <end position="10"/>
    </location>
</feature>
<proteinExistence type="predicted"/>
<dbReference type="PANTHER" id="PTHR33112">
    <property type="entry name" value="DOMAIN PROTEIN, PUTATIVE-RELATED"/>
    <property type="match status" value="1"/>
</dbReference>
<gene>
    <name evidence="3" type="ORF">QBC36DRAFT_112527</name>
</gene>
<reference evidence="3" key="2">
    <citation type="submission" date="2023-05" db="EMBL/GenBank/DDBJ databases">
        <authorList>
            <consortium name="Lawrence Berkeley National Laboratory"/>
            <person name="Steindorff A."/>
            <person name="Hensen N."/>
            <person name="Bonometti L."/>
            <person name="Westerberg I."/>
            <person name="Brannstrom I.O."/>
            <person name="Guillou S."/>
            <person name="Cros-Aarteil S."/>
            <person name="Calhoun S."/>
            <person name="Haridas S."/>
            <person name="Kuo A."/>
            <person name="Mondo S."/>
            <person name="Pangilinan J."/>
            <person name="Riley R."/>
            <person name="Labutti K."/>
            <person name="Andreopoulos B."/>
            <person name="Lipzen A."/>
            <person name="Chen C."/>
            <person name="Yanf M."/>
            <person name="Daum C."/>
            <person name="Ng V."/>
            <person name="Clum A."/>
            <person name="Ohm R."/>
            <person name="Martin F."/>
            <person name="Silar P."/>
            <person name="Natvig D."/>
            <person name="Lalanne C."/>
            <person name="Gautier V."/>
            <person name="Ament-Velasquez S.L."/>
            <person name="Kruys A."/>
            <person name="Hutchinson M.I."/>
            <person name="Powell A.J."/>
            <person name="Barry K."/>
            <person name="Miller A.N."/>
            <person name="Grigoriev I.V."/>
            <person name="Debuchy R."/>
            <person name="Gladieux P."/>
            <person name="Thoren M.H."/>
            <person name="Johannesson H."/>
        </authorList>
    </citation>
    <scope>NUCLEOTIDE SEQUENCE</scope>
    <source>
        <strain evidence="3">CBS 892.96</strain>
    </source>
</reference>
<feature type="region of interest" description="Disordered" evidence="1">
    <location>
        <begin position="1"/>
        <end position="106"/>
    </location>
</feature>
<feature type="compositionally biased region" description="Basic and acidic residues" evidence="1">
    <location>
        <begin position="40"/>
        <end position="62"/>
    </location>
</feature>